<name>A0A942T4H6_9BACI</name>
<dbReference type="EMBL" id="JAGYPE010000006">
    <property type="protein sequence ID" value="MBS4186027.1"/>
    <property type="molecule type" value="Genomic_DNA"/>
</dbReference>
<dbReference type="PROSITE" id="PS00455">
    <property type="entry name" value="AMP_BINDING"/>
    <property type="match status" value="1"/>
</dbReference>
<dbReference type="PANTHER" id="PTHR43201:SF32">
    <property type="entry name" value="2-SUCCINYLBENZOATE--COA LIGASE, CHLOROPLASTIC_PEROXISOMAL"/>
    <property type="match status" value="1"/>
</dbReference>
<dbReference type="Gene3D" id="3.40.50.12780">
    <property type="entry name" value="N-terminal domain of ligase-like"/>
    <property type="match status" value="1"/>
</dbReference>
<dbReference type="GO" id="GO:0006631">
    <property type="term" value="P:fatty acid metabolic process"/>
    <property type="evidence" value="ECO:0007669"/>
    <property type="project" value="TreeGrafter"/>
</dbReference>
<feature type="domain" description="AMP-dependent synthetase/ligase" evidence="1">
    <location>
        <begin position="21"/>
        <end position="417"/>
    </location>
</feature>
<accession>A0A942T4H6</accession>
<dbReference type="InterPro" id="IPR042099">
    <property type="entry name" value="ANL_N_sf"/>
</dbReference>
<dbReference type="PANTHER" id="PTHR43201">
    <property type="entry name" value="ACYL-COA SYNTHETASE"/>
    <property type="match status" value="1"/>
</dbReference>
<dbReference type="GO" id="GO:0031956">
    <property type="term" value="F:medium-chain fatty acid-CoA ligase activity"/>
    <property type="evidence" value="ECO:0007669"/>
    <property type="project" value="TreeGrafter"/>
</dbReference>
<evidence type="ECO:0000259" key="1">
    <source>
        <dbReference type="Pfam" id="PF00501"/>
    </source>
</evidence>
<protein>
    <submittedName>
        <fullName evidence="3">AMP-binding protein</fullName>
    </submittedName>
</protein>
<reference evidence="3" key="1">
    <citation type="submission" date="2021-05" db="EMBL/GenBank/DDBJ databases">
        <title>Novel Bacillus species.</title>
        <authorList>
            <person name="Liu G."/>
        </authorList>
    </citation>
    <scope>NUCLEOTIDE SEQUENCE</scope>
    <source>
        <strain evidence="3 5">FJAT-50051</strain>
    </source>
</reference>
<dbReference type="RefSeq" id="WP_213145826.1">
    <property type="nucleotide sequence ID" value="NZ_JAGYPE020000038.1"/>
</dbReference>
<comment type="caution">
    <text evidence="3">The sequence shown here is derived from an EMBL/GenBank/DDBJ whole genome shotgun (WGS) entry which is preliminary data.</text>
</comment>
<gene>
    <name evidence="4" type="ORF">KHB02_018735</name>
    <name evidence="3" type="ORF">KHB02_32050</name>
</gene>
<dbReference type="Pfam" id="PF13193">
    <property type="entry name" value="AMP-binding_C"/>
    <property type="match status" value="1"/>
</dbReference>
<dbReference type="InterPro" id="IPR045851">
    <property type="entry name" value="AMP-bd_C_sf"/>
</dbReference>
<evidence type="ECO:0000313" key="3">
    <source>
        <dbReference type="EMBL" id="MBS4186027.1"/>
    </source>
</evidence>
<evidence type="ECO:0000313" key="5">
    <source>
        <dbReference type="Proteomes" id="UP000677265"/>
    </source>
</evidence>
<dbReference type="SUPFAM" id="SSF56801">
    <property type="entry name" value="Acetyl-CoA synthetase-like"/>
    <property type="match status" value="1"/>
</dbReference>
<dbReference type="Gene3D" id="3.30.300.30">
    <property type="match status" value="1"/>
</dbReference>
<dbReference type="Pfam" id="PF00501">
    <property type="entry name" value="AMP-binding"/>
    <property type="match status" value="1"/>
</dbReference>
<proteinExistence type="predicted"/>
<dbReference type="InterPro" id="IPR020845">
    <property type="entry name" value="AMP-binding_CS"/>
</dbReference>
<evidence type="ECO:0000259" key="2">
    <source>
        <dbReference type="Pfam" id="PF13193"/>
    </source>
</evidence>
<organism evidence="3">
    <name type="scientific">Neobacillus citreus</name>
    <dbReference type="NCBI Taxonomy" id="2833578"/>
    <lineage>
        <taxon>Bacteria</taxon>
        <taxon>Bacillati</taxon>
        <taxon>Bacillota</taxon>
        <taxon>Bacilli</taxon>
        <taxon>Bacillales</taxon>
        <taxon>Bacillaceae</taxon>
        <taxon>Neobacillus</taxon>
    </lineage>
</organism>
<sequence length="575" mass="65949">MGVELFKQTLGTDEESVIKKLEKWAREKGDKTFIYYGEDHRSITYKVFNEMANSFAHHLMDKGIQKGDRISLFLKNPYITTIAMFGIWKAGAVYCPINFNYKGSLLSYQINSTQQKMLITERQMAGIINDIKDNLAALPVMIHDPKEEEHDYQDENIELDRKFPSLSFQDFLTGNCENPNIDLHFYDTANIIYTSGTTGPAKGVVQSHRCLHSYTYVLRSFNNQEDVLYSDMPMYHIGAAFGNVVNAAFVGCTVAMWDKFSPSDFWRRIEVSGATNAILADVMIPRLMKQEPTDNDRNNTLKKVQMQPLPKFHHEFAKRFGIHFVQTGYGQTEAGGGCNVVIDELGEEQGTPPELYKGYSREEIAEIAKSLNLSFPKGNQEFAKGFMGTPTPFIEVAILNEHDEECDIGEKGQIAYRPLFPHIMVKEYFNNPAATSEVFQNLWFHTGDLGYKDANGFYYFVDRMKDVIRHKGENISTFQVEDLINHHDQVDLCAAFPIPAEEGDEDDIVVYVVPKTHELSETELKEWTKKEMPKFMWPKHIRIVPDLPKTPTNKIEKYKLRALILEELQKVRLFS</sequence>
<dbReference type="EMBL" id="JAGYPE020000038">
    <property type="protein sequence ID" value="MCH6267559.1"/>
    <property type="molecule type" value="Genomic_DNA"/>
</dbReference>
<dbReference type="AlphaFoldDB" id="A0A942T4H6"/>
<dbReference type="InterPro" id="IPR000873">
    <property type="entry name" value="AMP-dep_synth/lig_dom"/>
</dbReference>
<keyword evidence="5" id="KW-1185">Reference proteome</keyword>
<dbReference type="Proteomes" id="UP000677265">
    <property type="component" value="Unassembled WGS sequence"/>
</dbReference>
<evidence type="ECO:0000313" key="4">
    <source>
        <dbReference type="EMBL" id="MCH6267559.1"/>
    </source>
</evidence>
<feature type="domain" description="AMP-binding enzyme C-terminal" evidence="2">
    <location>
        <begin position="480"/>
        <end position="554"/>
    </location>
</feature>
<dbReference type="InterPro" id="IPR025110">
    <property type="entry name" value="AMP-bd_C"/>
</dbReference>